<accession>R9AMM1</accession>
<dbReference type="InterPro" id="IPR046237">
    <property type="entry name" value="DUF6270"/>
</dbReference>
<protein>
    <submittedName>
        <fullName evidence="1">Uncharacterized protein</fullName>
    </submittedName>
</protein>
<gene>
    <name evidence="1" type="ORF">F896_03535</name>
</gene>
<dbReference type="AlphaFoldDB" id="R9AMM1"/>
<dbReference type="InterPro" id="IPR008886">
    <property type="entry name" value="UPF0227/Esterase_YqiA"/>
</dbReference>
<dbReference type="HOGENOM" id="CLU_525454_0_0_6"/>
<dbReference type="EMBL" id="AQFL01000027">
    <property type="protein sequence ID" value="EOR03423.1"/>
    <property type="molecule type" value="Genomic_DNA"/>
</dbReference>
<organism evidence="1 2">
    <name type="scientific">Acinetobacter genomosp. 15BJ</name>
    <dbReference type="NCBI Taxonomy" id="106651"/>
    <lineage>
        <taxon>Bacteria</taxon>
        <taxon>Pseudomonadati</taxon>
        <taxon>Pseudomonadota</taxon>
        <taxon>Gammaproteobacteria</taxon>
        <taxon>Moraxellales</taxon>
        <taxon>Moraxellaceae</taxon>
        <taxon>Acinetobacter</taxon>
    </lineage>
</organism>
<dbReference type="RefSeq" id="WP_016164887.1">
    <property type="nucleotide sequence ID" value="NZ_JAKZGC010000009.1"/>
</dbReference>
<dbReference type="PATRIC" id="fig|1217699.3.peg.3453"/>
<dbReference type="Pfam" id="PF05728">
    <property type="entry name" value="UPF0227"/>
    <property type="match status" value="1"/>
</dbReference>
<sequence length="518" mass="60002">MAFFDFVVSQVDEKDFSKDEVSFKGDEDGYGFSAYLFQKKESKKLYVVFNGALNKDRQDAKVYHRWSWNSLFDGSVLYISDPTLFKYPETNLAWYIGDKNVQFQQILKDFILKVSKRMSLSPEQIILYGSSGGGFAALKLASIIGNGILAVAINPQVNVFNYIKNQVDDYLNICWEENDFNKLKNRTEFDVLSTICKSNCRVLFIQNSKDEFHFKNHFIPFLEKFGIANSENYKSLKQQSSRIRYMIYDHPSGHAAEPKDMLPEILESVNYMQQSVGWSKKNFFILGSCISRDVFLPSYREDIGSIGYYPRTSFARLALEPVESIPDLNELSSPFQRKIVKQDMKLDVLHALATTSFDYILIDLIDERYGLVKYGNTFITNSYEVNVSGILGNVSQLEKIEAGSDEFYSLWEKGFKVFVDYCEENNLLDKVIVNKVYWASMLDDASPIPNLDKEKIIINNSVLDKLYSIMQKYISESNFIVYPKSYFVAKKDHKWGVMPFHYVDSFYKHTYEELNNLK</sequence>
<dbReference type="Proteomes" id="UP000016203">
    <property type="component" value="Unassembled WGS sequence"/>
</dbReference>
<dbReference type="OrthoDB" id="8421922at2"/>
<proteinExistence type="predicted"/>
<dbReference type="InterPro" id="IPR029058">
    <property type="entry name" value="AB_hydrolase_fold"/>
</dbReference>
<dbReference type="Pfam" id="PF19786">
    <property type="entry name" value="DUF6270"/>
    <property type="match status" value="1"/>
</dbReference>
<evidence type="ECO:0000313" key="1">
    <source>
        <dbReference type="EMBL" id="EOR03423.1"/>
    </source>
</evidence>
<dbReference type="SUPFAM" id="SSF53474">
    <property type="entry name" value="alpha/beta-Hydrolases"/>
    <property type="match status" value="1"/>
</dbReference>
<name>R9AMM1_9GAMM</name>
<reference evidence="1 2" key="1">
    <citation type="submission" date="2013-03" db="EMBL/GenBank/DDBJ databases">
        <title>The Genome Sequence of Acinetobacter sp. CIP 110321.</title>
        <authorList>
            <consortium name="The Broad Institute Genome Sequencing Platform"/>
            <consortium name="The Broad Institute Genome Sequencing Center for Infectious Disease"/>
            <person name="Cerqueira G."/>
            <person name="Feldgarden M."/>
            <person name="Courvalin P."/>
            <person name="Perichon B."/>
            <person name="Grillot-Courvalin C."/>
            <person name="Clermont D."/>
            <person name="Rocha E."/>
            <person name="Yoon E.-J."/>
            <person name="Nemec A."/>
            <person name="Walker B."/>
            <person name="Young S.K."/>
            <person name="Zeng Q."/>
            <person name="Gargeya S."/>
            <person name="Fitzgerald M."/>
            <person name="Haas B."/>
            <person name="Abouelleil A."/>
            <person name="Alvarado L."/>
            <person name="Arachchi H.M."/>
            <person name="Berlin A.M."/>
            <person name="Chapman S.B."/>
            <person name="Dewar J."/>
            <person name="Goldberg J."/>
            <person name="Griggs A."/>
            <person name="Gujja S."/>
            <person name="Hansen M."/>
            <person name="Howarth C."/>
            <person name="Imamovic A."/>
            <person name="Larimer J."/>
            <person name="McCowan C."/>
            <person name="Murphy C."/>
            <person name="Neiman D."/>
            <person name="Pearson M."/>
            <person name="Priest M."/>
            <person name="Roberts A."/>
            <person name="Saif S."/>
            <person name="Shea T."/>
            <person name="Sisk P."/>
            <person name="Sykes S."/>
            <person name="Wortman J."/>
            <person name="Nusbaum C."/>
            <person name="Birren B."/>
        </authorList>
    </citation>
    <scope>NUCLEOTIDE SEQUENCE [LARGE SCALE GENOMIC DNA]</scope>
    <source>
        <strain evidence="1 2">CIP 110321</strain>
    </source>
</reference>
<evidence type="ECO:0000313" key="2">
    <source>
        <dbReference type="Proteomes" id="UP000016203"/>
    </source>
</evidence>
<comment type="caution">
    <text evidence="1">The sequence shown here is derived from an EMBL/GenBank/DDBJ whole genome shotgun (WGS) entry which is preliminary data.</text>
</comment>
<dbReference type="Gene3D" id="3.40.50.1820">
    <property type="entry name" value="alpha/beta hydrolase"/>
    <property type="match status" value="1"/>
</dbReference>